<accession>A0ABW9UTM9</accession>
<name>A0ABW9UTM9_9SPHN</name>
<dbReference type="Proteomes" id="UP000444401">
    <property type="component" value="Unassembled WGS sequence"/>
</dbReference>
<comment type="caution">
    <text evidence="5">The sequence shown here is derived from an EMBL/GenBank/DDBJ whole genome shotgun (WGS) entry which is preliminary data.</text>
</comment>
<keyword evidence="1" id="KW-0677">Repeat</keyword>
<evidence type="ECO:0000313" key="5">
    <source>
        <dbReference type="EMBL" id="MXO67272.1"/>
    </source>
</evidence>
<dbReference type="PANTHER" id="PTHR24171">
    <property type="entry name" value="ANKYRIN REPEAT DOMAIN-CONTAINING PROTEIN 39-RELATED"/>
    <property type="match status" value="1"/>
</dbReference>
<keyword evidence="2 3" id="KW-0040">ANK repeat</keyword>
<dbReference type="Gene3D" id="1.25.40.20">
    <property type="entry name" value="Ankyrin repeat-containing domain"/>
    <property type="match status" value="1"/>
</dbReference>
<dbReference type="InterPro" id="IPR002110">
    <property type="entry name" value="Ankyrin_rpt"/>
</dbReference>
<keyword evidence="6" id="KW-1185">Reference proteome</keyword>
<dbReference type="PROSITE" id="PS50297">
    <property type="entry name" value="ANK_REP_REGION"/>
    <property type="match status" value="3"/>
</dbReference>
<dbReference type="SMART" id="SM00248">
    <property type="entry name" value="ANK"/>
    <property type="match status" value="3"/>
</dbReference>
<feature type="repeat" description="ANK" evidence="3">
    <location>
        <begin position="72"/>
        <end position="104"/>
    </location>
</feature>
<feature type="repeat" description="ANK" evidence="3">
    <location>
        <begin position="105"/>
        <end position="137"/>
    </location>
</feature>
<dbReference type="SUPFAM" id="SSF48403">
    <property type="entry name" value="Ankyrin repeat"/>
    <property type="match status" value="1"/>
</dbReference>
<organism evidence="5 6">
    <name type="scientific">Pelagerythrobacter marinus</name>
    <dbReference type="NCBI Taxonomy" id="538382"/>
    <lineage>
        <taxon>Bacteria</taxon>
        <taxon>Pseudomonadati</taxon>
        <taxon>Pseudomonadota</taxon>
        <taxon>Alphaproteobacteria</taxon>
        <taxon>Sphingomonadales</taxon>
        <taxon>Erythrobacteraceae</taxon>
        <taxon>Pelagerythrobacter</taxon>
    </lineage>
</organism>
<dbReference type="EMBL" id="WTYO01000001">
    <property type="protein sequence ID" value="MXO67272.1"/>
    <property type="molecule type" value="Genomic_DNA"/>
</dbReference>
<dbReference type="Pfam" id="PF13857">
    <property type="entry name" value="Ank_5"/>
    <property type="match status" value="1"/>
</dbReference>
<evidence type="ECO:0000256" key="3">
    <source>
        <dbReference type="PROSITE-ProRule" id="PRU00023"/>
    </source>
</evidence>
<feature type="repeat" description="ANK" evidence="3">
    <location>
        <begin position="39"/>
        <end position="71"/>
    </location>
</feature>
<evidence type="ECO:0000256" key="2">
    <source>
        <dbReference type="ARBA" id="ARBA00023043"/>
    </source>
</evidence>
<dbReference type="Pfam" id="PF00023">
    <property type="entry name" value="Ank"/>
    <property type="match status" value="1"/>
</dbReference>
<gene>
    <name evidence="5" type="ORF">GRI72_00280</name>
</gene>
<dbReference type="PROSITE" id="PS50088">
    <property type="entry name" value="ANK_REPEAT"/>
    <property type="match status" value="3"/>
</dbReference>
<protein>
    <submittedName>
        <fullName evidence="5">Ankyrin repeat domain-containing protein</fullName>
    </submittedName>
</protein>
<feature type="region of interest" description="Disordered" evidence="4">
    <location>
        <begin position="127"/>
        <end position="153"/>
    </location>
</feature>
<sequence length="178" mass="19028">MMSEGYEFLKAVRDRDGTAVTEALSQPGSVVVNARDITSGESALHIVTERRDAVWIRFLTQKGANPNVRDKRGNSPLSLAVSLGFVEGAKELIEAGARVDETNATGETPLIVAIHRRDTAMVETLLENGASPDRTDNSGRSARDYAAMPGTDPRIAKAIADADARRGDDGGATYGPRF</sequence>
<feature type="compositionally biased region" description="Basic and acidic residues" evidence="4">
    <location>
        <begin position="133"/>
        <end position="143"/>
    </location>
</feature>
<dbReference type="InterPro" id="IPR036770">
    <property type="entry name" value="Ankyrin_rpt-contain_sf"/>
</dbReference>
<evidence type="ECO:0000256" key="1">
    <source>
        <dbReference type="ARBA" id="ARBA00022737"/>
    </source>
</evidence>
<proteinExistence type="predicted"/>
<reference evidence="5 6" key="1">
    <citation type="submission" date="2019-12" db="EMBL/GenBank/DDBJ databases">
        <title>Genomic-based taxomic classification of the family Erythrobacteraceae.</title>
        <authorList>
            <person name="Xu L."/>
        </authorList>
    </citation>
    <scope>NUCLEOTIDE SEQUENCE [LARGE SCALE GENOMIC DNA]</scope>
    <source>
        <strain evidence="5 6">H32</strain>
    </source>
</reference>
<evidence type="ECO:0000313" key="6">
    <source>
        <dbReference type="Proteomes" id="UP000444401"/>
    </source>
</evidence>
<evidence type="ECO:0000256" key="4">
    <source>
        <dbReference type="SAM" id="MobiDB-lite"/>
    </source>
</evidence>